<dbReference type="CDD" id="cd08946">
    <property type="entry name" value="SDR_e"/>
    <property type="match status" value="1"/>
</dbReference>
<sequence>MGRKNRILVTGAAGYIGSVLVPELLKAGHSVIAIDNFMYNQTSLLDCCHEDRFTIVRGDARDEKLISQFIKGVDYIVPLACFTGAPLCSKDPLGAESTGLAAIKYILRIRNKGQKIIFPTTNSGYGIGQEGIHCDEHTDLKPVSLYGRIKVVAEKAILDSGESITLRLATAFGVSSRMRLDLLVNDFVYRAVNDHFIVLFEEHFKRNYIHVRDVARAFMHAMVRFEEMKNESYNVGLSDANLSKLELCEEIKKQIPEFVFMESEIGEDPDKRNYIVSNEKIEKTGFKPVYSLPFGIAELIKGYRIVQRNQFSNV</sequence>
<dbReference type="InterPro" id="IPR050177">
    <property type="entry name" value="Lipid_A_modif_metabolic_enz"/>
</dbReference>
<dbReference type="Proteomes" id="UP000178187">
    <property type="component" value="Unassembled WGS sequence"/>
</dbReference>
<dbReference type="PANTHER" id="PTHR43245">
    <property type="entry name" value="BIFUNCTIONAL POLYMYXIN RESISTANCE PROTEIN ARNA"/>
    <property type="match status" value="1"/>
</dbReference>
<dbReference type="PANTHER" id="PTHR43245:SF23">
    <property type="entry name" value="NAD(P)-BINDING DOMAIN-CONTAINING PROTEIN"/>
    <property type="match status" value="1"/>
</dbReference>
<dbReference type="InterPro" id="IPR001509">
    <property type="entry name" value="Epimerase_deHydtase"/>
</dbReference>
<reference evidence="2 3" key="1">
    <citation type="journal article" date="2016" name="Nat. Commun.">
        <title>Thousands of microbial genomes shed light on interconnected biogeochemical processes in an aquifer system.</title>
        <authorList>
            <person name="Anantharaman K."/>
            <person name="Brown C.T."/>
            <person name="Hug L.A."/>
            <person name="Sharon I."/>
            <person name="Castelle C.J."/>
            <person name="Probst A.J."/>
            <person name="Thomas B.C."/>
            <person name="Singh A."/>
            <person name="Wilkins M.J."/>
            <person name="Karaoz U."/>
            <person name="Brodie E.L."/>
            <person name="Williams K.H."/>
            <person name="Hubbard S.S."/>
            <person name="Banfield J.F."/>
        </authorList>
    </citation>
    <scope>NUCLEOTIDE SEQUENCE [LARGE SCALE GENOMIC DNA]</scope>
</reference>
<dbReference type="EMBL" id="MHFR01000069">
    <property type="protein sequence ID" value="OGW95056.1"/>
    <property type="molecule type" value="Genomic_DNA"/>
</dbReference>
<evidence type="ECO:0000313" key="3">
    <source>
        <dbReference type="Proteomes" id="UP000178187"/>
    </source>
</evidence>
<comment type="caution">
    <text evidence="2">The sequence shown here is derived from an EMBL/GenBank/DDBJ whole genome shotgun (WGS) entry which is preliminary data.</text>
</comment>
<organism evidence="2 3">
    <name type="scientific">Candidatus Danuiimicrobium aquiferis</name>
    <dbReference type="NCBI Taxonomy" id="1801832"/>
    <lineage>
        <taxon>Bacteria</taxon>
        <taxon>Pseudomonadati</taxon>
        <taxon>Candidatus Omnitrophota</taxon>
        <taxon>Candidatus Danuiimicrobium</taxon>
    </lineage>
</organism>
<dbReference type="AlphaFoldDB" id="A0A1G1KQ86"/>
<protein>
    <recommendedName>
        <fullName evidence="1">NAD-dependent epimerase/dehydratase domain-containing protein</fullName>
    </recommendedName>
</protein>
<name>A0A1G1KQ86_9BACT</name>
<feature type="domain" description="NAD-dependent epimerase/dehydratase" evidence="1">
    <location>
        <begin position="7"/>
        <end position="236"/>
    </location>
</feature>
<accession>A0A1G1KQ86</accession>
<dbReference type="Pfam" id="PF01370">
    <property type="entry name" value="Epimerase"/>
    <property type="match status" value="1"/>
</dbReference>
<evidence type="ECO:0000313" key="2">
    <source>
        <dbReference type="EMBL" id="OGW95056.1"/>
    </source>
</evidence>
<proteinExistence type="predicted"/>
<gene>
    <name evidence="2" type="ORF">A3G33_05340</name>
</gene>
<evidence type="ECO:0000259" key="1">
    <source>
        <dbReference type="Pfam" id="PF01370"/>
    </source>
</evidence>
<dbReference type="Gene3D" id="3.40.50.720">
    <property type="entry name" value="NAD(P)-binding Rossmann-like Domain"/>
    <property type="match status" value="1"/>
</dbReference>
<dbReference type="SUPFAM" id="SSF51735">
    <property type="entry name" value="NAD(P)-binding Rossmann-fold domains"/>
    <property type="match status" value="1"/>
</dbReference>
<dbReference type="InterPro" id="IPR036291">
    <property type="entry name" value="NAD(P)-bd_dom_sf"/>
</dbReference>